<evidence type="ECO:0000313" key="3">
    <source>
        <dbReference type="Proteomes" id="UP001225873"/>
    </source>
</evidence>
<evidence type="ECO:0000313" key="2">
    <source>
        <dbReference type="EMBL" id="MDN3426099.1"/>
    </source>
</evidence>
<dbReference type="Pfam" id="PF06570">
    <property type="entry name" value="DUF1129"/>
    <property type="match status" value="1"/>
</dbReference>
<dbReference type="Proteomes" id="UP001225873">
    <property type="component" value="Unassembled WGS sequence"/>
</dbReference>
<reference evidence="2 3" key="1">
    <citation type="submission" date="2023-03" db="EMBL/GenBank/DDBJ databases">
        <authorList>
            <person name="Uniacke-Lowe S."/>
            <person name="Ross P."/>
            <person name="Hill C."/>
        </authorList>
    </citation>
    <scope>NUCLEOTIDE SEQUENCE [LARGE SCALE GENOMIC DNA]</scope>
    <source>
        <strain evidence="2 3">APC 4016</strain>
    </source>
</reference>
<keyword evidence="3" id="KW-1185">Reference proteome</keyword>
<comment type="caution">
    <text evidence="2">The sequence shown here is derived from an EMBL/GenBank/DDBJ whole genome shotgun (WGS) entry which is preliminary data.</text>
</comment>
<accession>A0ABT7ZG47</accession>
<keyword evidence="1" id="KW-0812">Transmembrane</keyword>
<evidence type="ECO:0000256" key="1">
    <source>
        <dbReference type="SAM" id="Phobius"/>
    </source>
</evidence>
<gene>
    <name evidence="2" type="ORF">QMA01_02240</name>
</gene>
<keyword evidence="1" id="KW-1133">Transmembrane helix</keyword>
<sequence length="222" mass="24803">MELIKENNHKRDFLNAENEKIYEDLLLYIRTDLRVNEQAAEELLMDLLDHLIEAQENGKAAADLFGDSPETYADELIANMPNEDKRNLMLLFASGILGLVGWFAVSYGIINAAISIFTSVENDFALGSGLMILVALILVGVIGVFFIFRIIRSTVFKPANQEWKIYVYSGLFSMAAFAFVLGIGFFFDGIGPVIHIQWWLFIVIGLALLGINKGMSRLSANQ</sequence>
<dbReference type="PANTHER" id="PTHR41307:SF1">
    <property type="entry name" value="MEMBRANE PROTEIN"/>
    <property type="match status" value="1"/>
</dbReference>
<feature type="transmembrane region" description="Helical" evidence="1">
    <location>
        <begin position="163"/>
        <end position="187"/>
    </location>
</feature>
<organism evidence="2 3">
    <name type="scientific">Planococcus notacanthi</name>
    <dbReference type="NCBI Taxonomy" id="3035188"/>
    <lineage>
        <taxon>Bacteria</taxon>
        <taxon>Bacillati</taxon>
        <taxon>Bacillota</taxon>
        <taxon>Bacilli</taxon>
        <taxon>Bacillales</taxon>
        <taxon>Caryophanaceae</taxon>
        <taxon>Planococcus</taxon>
    </lineage>
</organism>
<feature type="transmembrane region" description="Helical" evidence="1">
    <location>
        <begin position="193"/>
        <end position="211"/>
    </location>
</feature>
<dbReference type="PANTHER" id="PTHR41307">
    <property type="entry name" value="MEMBRANE PROTEIN-RELATED"/>
    <property type="match status" value="1"/>
</dbReference>
<proteinExistence type="predicted"/>
<dbReference type="RefSeq" id="WP_290184592.1">
    <property type="nucleotide sequence ID" value="NZ_JASDCQ010000001.1"/>
</dbReference>
<keyword evidence="1" id="KW-0472">Membrane</keyword>
<dbReference type="InterPro" id="IPR009214">
    <property type="entry name" value="DUF1129"/>
</dbReference>
<protein>
    <submittedName>
        <fullName evidence="2">DUF1129 family protein</fullName>
    </submittedName>
</protein>
<feature type="transmembrane region" description="Helical" evidence="1">
    <location>
        <begin position="130"/>
        <end position="151"/>
    </location>
</feature>
<dbReference type="Gene3D" id="1.10.1900.10">
    <property type="entry name" value="c-terminal domain of poly(a) binding protein"/>
    <property type="match status" value="1"/>
</dbReference>
<feature type="transmembrane region" description="Helical" evidence="1">
    <location>
        <begin position="88"/>
        <end position="110"/>
    </location>
</feature>
<name>A0ABT7ZG47_9BACL</name>
<dbReference type="SUPFAM" id="SSF158560">
    <property type="entry name" value="BH3980-like"/>
    <property type="match status" value="1"/>
</dbReference>
<dbReference type="EMBL" id="JASDCQ010000001">
    <property type="protein sequence ID" value="MDN3426099.1"/>
    <property type="molecule type" value="Genomic_DNA"/>
</dbReference>